<keyword evidence="1" id="KW-0802">TPR repeat</keyword>
<dbReference type="OrthoDB" id="1658288at2759"/>
<sequence length="1317" mass="147708">MVKVNDTGFTCLGPAEKPSYRFNVIFVHGLLGHPKRTWGRGSDDVAQDEDITSSNHRSFRSFFRWSQQTSGSKSPQDAEGLSLTKPFWPAEFLLEDIPEARVWTYGYNANVVEGVFQASSQNSVSQHGGDLAVKFERVIDNQEPVIFVAHSLGGIVVKEAIRVSKICRSRTKLIIFLGTPHRGSQYAPWGTIACRLANCALQDTDMNIVRALKVNSEVLNIIHQGFISAIPESGIKIHSFQEGRGFKGVRGLHGKVVDDFSSKFDLPPAIETVETIDANHSQMTKFADKSDAGYCDISGVLKGFIRSNLGAGISRSVGIGERADATSKPDVTQGGPPFFHVPFSVNRQFVGRTEILETLQDKLFGSDEIQQVALAGLGGIGKSQIAIEIAFWAKKHKPDYSVFWVPALSDATIEQACAEIMQVCRIQQNEREIPRKSVREYLSSPNAGKWLLIIDNADDMDVVFPSAVGGQHGSNWLPTCGQGRILFTTRSPKLAFTATSCPSDVVKLSQMNLAEGTSYLEKSLRQQDLLQDKQAVADLLGALTYLPLAIKQATSYMNENELTIMEYLDLFHNTDGSQVELLSSEFPDRTRYEQSEQSKNAVATTWLISFNQIRKVNEPAATLLSFMAFIEPRAIPHSMLPKPNTKQQMTASIGILCGYGFLNKYADGQMFEMHRVVHFSTRIWVQKEDRRDKTLQHVTTHLESIFPDRDWENRDLWQQYLPHALVILRQSNEKLIRDYPYRLANRVGTCLKRDGRFTEAIQILEQAIKTGETTFARHDRWPIWCQIALADAYRKNGQSQDAMNLLEPVVSMLQKTRGEDDEDLLGVQATLSSAYGGAGKIKDAIQLLQHVVKRRDAILAEQDERRLFSRHELALLYWKNNQIEESFQLFKQVVAVRKRYLVEDDPDRLTSQHMLASAYLDKGMPLEAIKLLKHVVAMRAKTLPKYHPSRLTSEHELARAYLNSGNVDEAIEGLKHVVAIRQKTLPEHHLDRLTSEHELARAYLHSGNTDEGIERLGMIVAKEKEVLTEDHPTRLLSETLLAQAYLYKYRTQEAIELLKHVVAIHQGVLGEDHGDRLWSEALLANAYLSCGQVETAIQLYKHVISVRTRISASDDPQLLDNMKNLARAYEANGQIEDAIQLLEKVVDIRVTSLKKDDPNLLMSQHTLGLKYMKTGQLTKAIELLERVVEVKTGTLDDGDSTLLVSQYCLGQAYLDGGRAQEAIQTLEKVVEVEASALDGNDDGRLMSQQLLGRAYLAGTRLKEAIDILERVVSIRTRVLPRNDPTALKSCEILSEAYEANGQLDKANELRGRIKDLN</sequence>
<dbReference type="SUPFAM" id="SSF52540">
    <property type="entry name" value="P-loop containing nucleoside triphosphate hydrolases"/>
    <property type="match status" value="1"/>
</dbReference>
<keyword evidence="4" id="KW-1185">Reference proteome</keyword>
<dbReference type="PANTHER" id="PTHR46082:SF6">
    <property type="entry name" value="AAA+ ATPASE DOMAIN-CONTAINING PROTEIN-RELATED"/>
    <property type="match status" value="1"/>
</dbReference>
<dbReference type="PANTHER" id="PTHR46082">
    <property type="entry name" value="ATP/GTP-BINDING PROTEIN-RELATED"/>
    <property type="match status" value="1"/>
</dbReference>
<dbReference type="Gene3D" id="3.40.50.300">
    <property type="entry name" value="P-loop containing nucleotide triphosphate hydrolases"/>
    <property type="match status" value="1"/>
</dbReference>
<evidence type="ECO:0000259" key="2">
    <source>
        <dbReference type="Pfam" id="PF00931"/>
    </source>
</evidence>
<dbReference type="Pfam" id="PF13374">
    <property type="entry name" value="TPR_10"/>
    <property type="match status" value="1"/>
</dbReference>
<dbReference type="InterPro" id="IPR011990">
    <property type="entry name" value="TPR-like_helical_dom_sf"/>
</dbReference>
<evidence type="ECO:0000313" key="4">
    <source>
        <dbReference type="Proteomes" id="UP000554235"/>
    </source>
</evidence>
<evidence type="ECO:0000256" key="1">
    <source>
        <dbReference type="PROSITE-ProRule" id="PRU00339"/>
    </source>
</evidence>
<reference evidence="3 4" key="1">
    <citation type="submission" date="2020-01" db="EMBL/GenBank/DDBJ databases">
        <title>Identification and distribution of gene clusters putatively required for synthesis of sphingolipid metabolism inhibitors in phylogenetically diverse species of the filamentous fungus Fusarium.</title>
        <authorList>
            <person name="Kim H.-S."/>
            <person name="Busman M."/>
            <person name="Brown D.W."/>
            <person name="Divon H."/>
            <person name="Uhlig S."/>
            <person name="Proctor R.H."/>
        </authorList>
    </citation>
    <scope>NUCLEOTIDE SEQUENCE [LARGE SCALE GENOMIC DNA]</scope>
    <source>
        <strain evidence="3 4">NRRL 20459</strain>
    </source>
</reference>
<dbReference type="SMART" id="SM00028">
    <property type="entry name" value="TPR"/>
    <property type="match status" value="11"/>
</dbReference>
<dbReference type="InterPro" id="IPR053137">
    <property type="entry name" value="NLR-like"/>
</dbReference>
<dbReference type="PROSITE" id="PS50005">
    <property type="entry name" value="TPR"/>
    <property type="match status" value="2"/>
</dbReference>
<dbReference type="Gene3D" id="3.40.50.1820">
    <property type="entry name" value="alpha/beta hydrolase"/>
    <property type="match status" value="1"/>
</dbReference>
<dbReference type="InterPro" id="IPR029058">
    <property type="entry name" value="AB_hydrolase_fold"/>
</dbReference>
<accession>A0A8H4L4H0</accession>
<dbReference type="Pfam" id="PF00931">
    <property type="entry name" value="NB-ARC"/>
    <property type="match status" value="1"/>
</dbReference>
<dbReference type="Pfam" id="PF13424">
    <property type="entry name" value="TPR_12"/>
    <property type="match status" value="5"/>
</dbReference>
<gene>
    <name evidence="3" type="ORF">FALBO_11308</name>
</gene>
<dbReference type="EMBL" id="JAADYS010001633">
    <property type="protein sequence ID" value="KAF4461891.1"/>
    <property type="molecule type" value="Genomic_DNA"/>
</dbReference>
<feature type="repeat" description="TPR" evidence="1">
    <location>
        <begin position="1161"/>
        <end position="1194"/>
    </location>
</feature>
<name>A0A8H4L4H0_9HYPO</name>
<comment type="caution">
    <text evidence="3">The sequence shown here is derived from an EMBL/GenBank/DDBJ whole genome shotgun (WGS) entry which is preliminary data.</text>
</comment>
<feature type="repeat" description="TPR" evidence="1">
    <location>
        <begin position="1203"/>
        <end position="1236"/>
    </location>
</feature>
<dbReference type="Proteomes" id="UP000554235">
    <property type="component" value="Unassembled WGS sequence"/>
</dbReference>
<organism evidence="3 4">
    <name type="scientific">Fusarium albosuccineum</name>
    <dbReference type="NCBI Taxonomy" id="1237068"/>
    <lineage>
        <taxon>Eukaryota</taxon>
        <taxon>Fungi</taxon>
        <taxon>Dikarya</taxon>
        <taxon>Ascomycota</taxon>
        <taxon>Pezizomycotina</taxon>
        <taxon>Sordariomycetes</taxon>
        <taxon>Hypocreomycetidae</taxon>
        <taxon>Hypocreales</taxon>
        <taxon>Nectriaceae</taxon>
        <taxon>Fusarium</taxon>
        <taxon>Fusarium decemcellulare species complex</taxon>
    </lineage>
</organism>
<feature type="domain" description="NB-ARC" evidence="2">
    <location>
        <begin position="354"/>
        <end position="518"/>
    </location>
</feature>
<dbReference type="InterPro" id="IPR027417">
    <property type="entry name" value="P-loop_NTPase"/>
</dbReference>
<proteinExistence type="predicted"/>
<dbReference type="GO" id="GO:0043531">
    <property type="term" value="F:ADP binding"/>
    <property type="evidence" value="ECO:0007669"/>
    <property type="project" value="InterPro"/>
</dbReference>
<dbReference type="SUPFAM" id="SSF53474">
    <property type="entry name" value="alpha/beta-Hydrolases"/>
    <property type="match status" value="1"/>
</dbReference>
<protein>
    <submittedName>
        <fullName evidence="3">Kinesin light chain</fullName>
    </submittedName>
</protein>
<dbReference type="Gene3D" id="1.25.40.10">
    <property type="entry name" value="Tetratricopeptide repeat domain"/>
    <property type="match status" value="3"/>
</dbReference>
<dbReference type="InterPro" id="IPR019734">
    <property type="entry name" value="TPR_rpt"/>
</dbReference>
<dbReference type="InterPro" id="IPR002182">
    <property type="entry name" value="NB-ARC"/>
</dbReference>
<evidence type="ECO:0000313" key="3">
    <source>
        <dbReference type="EMBL" id="KAF4461891.1"/>
    </source>
</evidence>
<dbReference type="SUPFAM" id="SSF48452">
    <property type="entry name" value="TPR-like"/>
    <property type="match status" value="3"/>
</dbReference>
<dbReference type="NCBIfam" id="NF040586">
    <property type="entry name" value="FxSxx_TPR"/>
    <property type="match status" value="1"/>
</dbReference>